<dbReference type="EMBL" id="CZBU01000005">
    <property type="protein sequence ID" value="CUQ78516.1"/>
    <property type="molecule type" value="Genomic_DNA"/>
</dbReference>
<protein>
    <recommendedName>
        <fullName evidence="4">2-C-methyl-D-erythritol 4-phosphate cytidylyltransferase</fullName>
        <ecNumber evidence="4">2.7.7.60</ecNumber>
    </recommendedName>
    <alternativeName>
        <fullName evidence="4">4-diphosphocytidyl-2C-methyl-D-erythritol synthase</fullName>
    </alternativeName>
    <alternativeName>
        <fullName evidence="4">MEP cytidylyltransferase</fullName>
        <shortName evidence="4">MCT</shortName>
    </alternativeName>
</protein>
<name>A0A174Z2Y7_9FIRM</name>
<dbReference type="PANTHER" id="PTHR32125:SF4">
    <property type="entry name" value="2-C-METHYL-D-ERYTHRITOL 4-PHOSPHATE CYTIDYLYLTRANSFERASE, CHLOROPLASTIC"/>
    <property type="match status" value="1"/>
</dbReference>
<dbReference type="EC" id="2.7.7.60" evidence="4"/>
<feature type="site" description="Positions MEP for the nucleophilic attack" evidence="4">
    <location>
        <position position="152"/>
    </location>
</feature>
<evidence type="ECO:0000256" key="4">
    <source>
        <dbReference type="HAMAP-Rule" id="MF_00108"/>
    </source>
</evidence>
<dbReference type="Gene3D" id="3.90.550.10">
    <property type="entry name" value="Spore Coat Polysaccharide Biosynthesis Protein SpsA, Chain A"/>
    <property type="match status" value="1"/>
</dbReference>
<dbReference type="GO" id="GO:0050518">
    <property type="term" value="F:2-C-methyl-D-erythritol 4-phosphate cytidylyltransferase activity"/>
    <property type="evidence" value="ECO:0007669"/>
    <property type="project" value="UniProtKB-UniRule"/>
</dbReference>
<dbReference type="RefSeq" id="WP_055216056.1">
    <property type="nucleotide sequence ID" value="NZ_CZBU01000005.1"/>
</dbReference>
<dbReference type="FunFam" id="3.90.550.10:FF:000003">
    <property type="entry name" value="2-C-methyl-D-erythritol 4-phosphate cytidylyltransferase"/>
    <property type="match status" value="1"/>
</dbReference>
<comment type="pathway">
    <text evidence="4">Isoprenoid biosynthesis; isopentenyl diphosphate biosynthesis via DXP pathway; isopentenyl diphosphate from 1-deoxy-D-xylulose 5-phosphate: step 2/6.</text>
</comment>
<dbReference type="InterPro" id="IPR050088">
    <property type="entry name" value="IspD/TarI_cytidylyltransf_bact"/>
</dbReference>
<organism evidence="5 6">
    <name type="scientific">Lachnospira eligens</name>
    <dbReference type="NCBI Taxonomy" id="39485"/>
    <lineage>
        <taxon>Bacteria</taxon>
        <taxon>Bacillati</taxon>
        <taxon>Bacillota</taxon>
        <taxon>Clostridia</taxon>
        <taxon>Lachnospirales</taxon>
        <taxon>Lachnospiraceae</taxon>
        <taxon>Lachnospira</taxon>
    </lineage>
</organism>
<dbReference type="HAMAP" id="MF_00108">
    <property type="entry name" value="IspD"/>
    <property type="match status" value="1"/>
</dbReference>
<keyword evidence="3 4" id="KW-0414">Isoprene biosynthesis</keyword>
<dbReference type="AlphaFoldDB" id="A0A174Z2Y7"/>
<dbReference type="OrthoDB" id="9806837at2"/>
<feature type="site" description="Transition state stabilizer" evidence="4">
    <location>
        <position position="14"/>
    </location>
</feature>
<dbReference type="Pfam" id="PF01128">
    <property type="entry name" value="IspD"/>
    <property type="match status" value="1"/>
</dbReference>
<gene>
    <name evidence="4 5" type="primary">ispD</name>
    <name evidence="5" type="ORF">ERS852490_02163</name>
</gene>
<evidence type="ECO:0000256" key="3">
    <source>
        <dbReference type="ARBA" id="ARBA00023229"/>
    </source>
</evidence>
<evidence type="ECO:0000313" key="5">
    <source>
        <dbReference type="EMBL" id="CUQ78516.1"/>
    </source>
</evidence>
<dbReference type="InterPro" id="IPR029044">
    <property type="entry name" value="Nucleotide-diphossugar_trans"/>
</dbReference>
<dbReference type="SUPFAM" id="SSF53448">
    <property type="entry name" value="Nucleotide-diphospho-sugar transferases"/>
    <property type="match status" value="1"/>
</dbReference>
<dbReference type="Proteomes" id="UP000095621">
    <property type="component" value="Unassembled WGS sequence"/>
</dbReference>
<dbReference type="CDD" id="cd02516">
    <property type="entry name" value="CDP-ME_synthetase"/>
    <property type="match status" value="1"/>
</dbReference>
<reference evidence="5 6" key="1">
    <citation type="submission" date="2015-09" db="EMBL/GenBank/DDBJ databases">
        <authorList>
            <consortium name="Pathogen Informatics"/>
        </authorList>
    </citation>
    <scope>NUCLEOTIDE SEQUENCE [LARGE SCALE GENOMIC DNA]</scope>
    <source>
        <strain evidence="5 6">2789STDY5834875</strain>
    </source>
</reference>
<comment type="similarity">
    <text evidence="4">Belongs to the IspD/TarI cytidylyltransferase family. IspD subfamily.</text>
</comment>
<comment type="catalytic activity">
    <reaction evidence="4">
        <text>2-C-methyl-D-erythritol 4-phosphate + CTP + H(+) = 4-CDP-2-C-methyl-D-erythritol + diphosphate</text>
        <dbReference type="Rhea" id="RHEA:13429"/>
        <dbReference type="ChEBI" id="CHEBI:15378"/>
        <dbReference type="ChEBI" id="CHEBI:33019"/>
        <dbReference type="ChEBI" id="CHEBI:37563"/>
        <dbReference type="ChEBI" id="CHEBI:57823"/>
        <dbReference type="ChEBI" id="CHEBI:58262"/>
        <dbReference type="EC" id="2.7.7.60"/>
    </reaction>
</comment>
<keyword evidence="2 4" id="KW-0548">Nucleotidyltransferase</keyword>
<dbReference type="NCBIfam" id="TIGR00453">
    <property type="entry name" value="ispD"/>
    <property type="match status" value="1"/>
</dbReference>
<feature type="site" description="Transition state stabilizer" evidence="4">
    <location>
        <position position="21"/>
    </location>
</feature>
<accession>A0A174Z2Y7</accession>
<evidence type="ECO:0000313" key="6">
    <source>
        <dbReference type="Proteomes" id="UP000095621"/>
    </source>
</evidence>
<keyword evidence="1 4" id="KW-0808">Transferase</keyword>
<dbReference type="UniPathway" id="UPA00056">
    <property type="reaction ID" value="UER00093"/>
</dbReference>
<evidence type="ECO:0000256" key="1">
    <source>
        <dbReference type="ARBA" id="ARBA00022679"/>
    </source>
</evidence>
<evidence type="ECO:0000256" key="2">
    <source>
        <dbReference type="ARBA" id="ARBA00022695"/>
    </source>
</evidence>
<dbReference type="GO" id="GO:0019288">
    <property type="term" value="P:isopentenyl diphosphate biosynthetic process, methylerythritol 4-phosphate pathway"/>
    <property type="evidence" value="ECO:0007669"/>
    <property type="project" value="UniProtKB-UniRule"/>
</dbReference>
<sequence>MNTAIVLAGGSGRRMNSDIPKQYMMLKGKPVIYYSLKAFQDNLHIDDIILVTSDHYIEYVKKNILGDTLDKVSKVIQGGVERYDSVWEGLKCIKESGYVFIHDGARPCISQKLINDCYEAVVEDGACIAAVPVKDTIKIADSEGYAAKTPDRNTLWQIQTPQVFEYDIIKSAYSSLYRSGRFNGVTDDAMVLERFGEHHIKLVYSDYRNIKITTPEDMNTAEMFIENIF</sequence>
<dbReference type="PANTHER" id="PTHR32125">
    <property type="entry name" value="2-C-METHYL-D-ERYTHRITOL 4-PHOSPHATE CYTIDYLYLTRANSFERASE, CHLOROPLASTIC"/>
    <property type="match status" value="1"/>
</dbReference>
<feature type="site" description="Positions MEP for the nucleophilic attack" evidence="4">
    <location>
        <position position="211"/>
    </location>
</feature>
<dbReference type="InterPro" id="IPR001228">
    <property type="entry name" value="IspD"/>
</dbReference>
<dbReference type="InterPro" id="IPR034683">
    <property type="entry name" value="IspD/TarI"/>
</dbReference>
<proteinExistence type="inferred from homology"/>
<comment type="function">
    <text evidence="4">Catalyzes the formation of 4-diphosphocytidyl-2-C-methyl-D-erythritol from CTP and 2-C-methyl-D-erythritol 4-phosphate (MEP).</text>
</comment>